<dbReference type="GO" id="GO:0016491">
    <property type="term" value="F:oxidoreductase activity"/>
    <property type="evidence" value="ECO:0007669"/>
    <property type="project" value="UniProtKB-KW"/>
</dbReference>
<evidence type="ECO:0000256" key="3">
    <source>
        <dbReference type="ARBA" id="ARBA00022741"/>
    </source>
</evidence>
<accession>A0A4S4LU72</accession>
<dbReference type="InterPro" id="IPR011009">
    <property type="entry name" value="Kinase-like_dom_sf"/>
</dbReference>
<evidence type="ECO:0000313" key="14">
    <source>
        <dbReference type="EMBL" id="THH15627.1"/>
    </source>
</evidence>
<dbReference type="Pfam" id="PF00069">
    <property type="entry name" value="Pkinase"/>
    <property type="match status" value="1"/>
</dbReference>
<keyword evidence="12" id="KW-0472">Membrane</keyword>
<dbReference type="AlphaFoldDB" id="A0A4S4LU72"/>
<keyword evidence="4" id="KW-0418">Kinase</keyword>
<comment type="caution">
    <text evidence="14">The sequence shown here is derived from an EMBL/GenBank/DDBJ whole genome shotgun (WGS) entry which is preliminary data.</text>
</comment>
<dbReference type="PANTHER" id="PTHR48013">
    <property type="entry name" value="DUAL SPECIFICITY MITOGEN-ACTIVATED PROTEIN KINASE KINASE 5-RELATED"/>
    <property type="match status" value="1"/>
</dbReference>
<dbReference type="SUPFAM" id="SSF56112">
    <property type="entry name" value="Protein kinase-like (PK-like)"/>
    <property type="match status" value="1"/>
</dbReference>
<gene>
    <name evidence="14" type="ORF">EW146_g4877</name>
</gene>
<dbReference type="Pfam" id="PF01494">
    <property type="entry name" value="FAD_binding_3"/>
    <property type="match status" value="1"/>
</dbReference>
<organism evidence="14 15">
    <name type="scientific">Bondarzewia mesenterica</name>
    <dbReference type="NCBI Taxonomy" id="1095465"/>
    <lineage>
        <taxon>Eukaryota</taxon>
        <taxon>Fungi</taxon>
        <taxon>Dikarya</taxon>
        <taxon>Basidiomycota</taxon>
        <taxon>Agaricomycotina</taxon>
        <taxon>Agaricomycetes</taxon>
        <taxon>Russulales</taxon>
        <taxon>Bondarzewiaceae</taxon>
        <taxon>Bondarzewia</taxon>
    </lineage>
</organism>
<dbReference type="FunFam" id="1.10.510.10:FF:000263">
    <property type="entry name" value="MAP kinase skh1/pek1"/>
    <property type="match status" value="1"/>
</dbReference>
<dbReference type="InterPro" id="IPR008271">
    <property type="entry name" value="Ser/Thr_kinase_AS"/>
</dbReference>
<dbReference type="Gene3D" id="3.30.200.20">
    <property type="entry name" value="Phosphorylase Kinase, domain 1"/>
    <property type="match status" value="1"/>
</dbReference>
<name>A0A4S4LU72_9AGAM</name>
<keyword evidence="12" id="KW-0812">Transmembrane</keyword>
<dbReference type="PROSITE" id="PS50011">
    <property type="entry name" value="PROTEIN_KINASE_DOM"/>
    <property type="match status" value="1"/>
</dbReference>
<dbReference type="GO" id="GO:0071949">
    <property type="term" value="F:FAD binding"/>
    <property type="evidence" value="ECO:0007669"/>
    <property type="project" value="InterPro"/>
</dbReference>
<evidence type="ECO:0000256" key="11">
    <source>
        <dbReference type="SAM" id="MobiDB-lite"/>
    </source>
</evidence>
<keyword evidence="6 10" id="KW-0067">ATP-binding</keyword>
<dbReference type="GO" id="GO:0000196">
    <property type="term" value="P:cell integrity MAPK cascade"/>
    <property type="evidence" value="ECO:0007669"/>
    <property type="project" value="TreeGrafter"/>
</dbReference>
<evidence type="ECO:0000256" key="10">
    <source>
        <dbReference type="PROSITE-ProRule" id="PRU10141"/>
    </source>
</evidence>
<dbReference type="InterPro" id="IPR002938">
    <property type="entry name" value="FAD-bd"/>
</dbReference>
<protein>
    <recommendedName>
        <fullName evidence="9">mitogen-activated protein kinase kinase</fullName>
        <ecNumber evidence="9">2.7.12.2</ecNumber>
    </recommendedName>
</protein>
<dbReference type="InterPro" id="IPR000719">
    <property type="entry name" value="Prot_kinase_dom"/>
</dbReference>
<evidence type="ECO:0000313" key="15">
    <source>
        <dbReference type="Proteomes" id="UP000310158"/>
    </source>
</evidence>
<dbReference type="OrthoDB" id="47494at2759"/>
<keyword evidence="3 10" id="KW-0547">Nucleotide-binding</keyword>
<evidence type="ECO:0000256" key="2">
    <source>
        <dbReference type="ARBA" id="ARBA00022679"/>
    </source>
</evidence>
<reference evidence="14 15" key="1">
    <citation type="submission" date="2019-02" db="EMBL/GenBank/DDBJ databases">
        <title>Genome sequencing of the rare red list fungi Bondarzewia mesenterica.</title>
        <authorList>
            <person name="Buettner E."/>
            <person name="Kellner H."/>
        </authorList>
    </citation>
    <scope>NUCLEOTIDE SEQUENCE [LARGE SCALE GENOMIC DNA]</scope>
    <source>
        <strain evidence="14 15">DSM 108281</strain>
    </source>
</reference>
<feature type="transmembrane region" description="Helical" evidence="12">
    <location>
        <begin position="471"/>
        <end position="496"/>
    </location>
</feature>
<dbReference type="PANTHER" id="PTHR48013:SF6">
    <property type="entry name" value="MAP KINASE KINASE MKK1_SSP32-RELATED"/>
    <property type="match status" value="1"/>
</dbReference>
<evidence type="ECO:0000256" key="12">
    <source>
        <dbReference type="SAM" id="Phobius"/>
    </source>
</evidence>
<dbReference type="GO" id="GO:0005524">
    <property type="term" value="F:ATP binding"/>
    <property type="evidence" value="ECO:0007669"/>
    <property type="project" value="UniProtKB-UniRule"/>
</dbReference>
<comment type="similarity">
    <text evidence="8">Belongs to the protein kinase superfamily. STE Ser/Thr protein kinase family. MAP kinase kinase subfamily.</text>
</comment>
<dbReference type="EC" id="2.7.12.2" evidence="9"/>
<dbReference type="EMBL" id="SGPL01000199">
    <property type="protein sequence ID" value="THH15627.1"/>
    <property type="molecule type" value="Genomic_DNA"/>
</dbReference>
<feature type="binding site" evidence="10">
    <location>
        <position position="201"/>
    </location>
    <ligand>
        <name>ATP</name>
        <dbReference type="ChEBI" id="CHEBI:30616"/>
    </ligand>
</feature>
<dbReference type="GO" id="GO:0060237">
    <property type="term" value="P:regulation of fungal-type cell wall organization"/>
    <property type="evidence" value="ECO:0007669"/>
    <property type="project" value="TreeGrafter"/>
</dbReference>
<dbReference type="PROSITE" id="PS00108">
    <property type="entry name" value="PROTEIN_KINASE_ST"/>
    <property type="match status" value="1"/>
</dbReference>
<evidence type="ECO:0000256" key="7">
    <source>
        <dbReference type="ARBA" id="ARBA00023002"/>
    </source>
</evidence>
<keyword evidence="12" id="KW-1133">Transmembrane helix</keyword>
<dbReference type="Gene3D" id="1.10.510.10">
    <property type="entry name" value="Transferase(Phosphotransferase) domain 1"/>
    <property type="match status" value="1"/>
</dbReference>
<dbReference type="InterPro" id="IPR017441">
    <property type="entry name" value="Protein_kinase_ATP_BS"/>
</dbReference>
<evidence type="ECO:0000256" key="9">
    <source>
        <dbReference type="ARBA" id="ARBA00038999"/>
    </source>
</evidence>
<dbReference type="InterPro" id="IPR036188">
    <property type="entry name" value="FAD/NAD-bd_sf"/>
</dbReference>
<evidence type="ECO:0000256" key="6">
    <source>
        <dbReference type="ARBA" id="ARBA00022840"/>
    </source>
</evidence>
<feature type="region of interest" description="Disordered" evidence="11">
    <location>
        <begin position="18"/>
        <end position="89"/>
    </location>
</feature>
<keyword evidence="1" id="KW-0285">Flavoprotein</keyword>
<evidence type="ECO:0000259" key="13">
    <source>
        <dbReference type="PROSITE" id="PS50011"/>
    </source>
</evidence>
<dbReference type="Gene3D" id="3.50.50.60">
    <property type="entry name" value="FAD/NAD(P)-binding domain"/>
    <property type="match status" value="1"/>
</dbReference>
<dbReference type="PRINTS" id="PR00420">
    <property type="entry name" value="RNGMNOXGNASE"/>
</dbReference>
<keyword evidence="5" id="KW-0274">FAD</keyword>
<evidence type="ECO:0000256" key="1">
    <source>
        <dbReference type="ARBA" id="ARBA00022630"/>
    </source>
</evidence>
<keyword evidence="15" id="KW-1185">Reference proteome</keyword>
<feature type="compositionally biased region" description="Low complexity" evidence="11">
    <location>
        <begin position="49"/>
        <end position="81"/>
    </location>
</feature>
<dbReference type="SUPFAM" id="SSF51905">
    <property type="entry name" value="FAD/NAD(P)-binding domain"/>
    <property type="match status" value="1"/>
</dbReference>
<dbReference type="SMART" id="SM00220">
    <property type="entry name" value="S_TKc"/>
    <property type="match status" value="1"/>
</dbReference>
<dbReference type="PROSITE" id="PS00107">
    <property type="entry name" value="PROTEIN_KINASE_ATP"/>
    <property type="match status" value="1"/>
</dbReference>
<keyword evidence="2" id="KW-0808">Transferase</keyword>
<keyword evidence="7" id="KW-0560">Oxidoreductase</keyword>
<dbReference type="Proteomes" id="UP000310158">
    <property type="component" value="Unassembled WGS sequence"/>
</dbReference>
<evidence type="ECO:0000256" key="5">
    <source>
        <dbReference type="ARBA" id="ARBA00022827"/>
    </source>
</evidence>
<proteinExistence type="inferred from homology"/>
<sequence>MQPSFAYPASPRVIHRSTSRPLLPFAPTPLPSDAQTGALVRPSTPLNWTPSSRSLTPKSSPSKPSLKISLSTNSSGAQSRSDSSDDDYGLGQYCFPPSLPIHDGIKTIRPLNFRSKCKQMSIADLRRAIIDIGARPESVTSSISSGDKPEPYPYKEWSDDVFEPLQHLGEGVGGTVHEVRDTRTGRIMARKTITTREAPMKQLVRELTMITTISHPNITHFFGAYMSPSSSEVKVVMELCEGRSLEAVGERIKRRKGRVGEKVAGRLAEGVLQGLAYLHAKHLIHRDIKPSNILISKQGIVKLCDFGVSGELVKSQADTYTGTACYMAPERIQGHEYSIRADVWSAGLSILELVQNRFPFPKDLPPIDLMIHISRSEPPRLEDEFSTHWSDAMKDFVKVSLTVNPTVRPSPKVMLTHPWIVRVMKYKVDMAQWISEVWGWNATKPLQISKENSGRNVNTRSSLPAWFRPRAIHIALEFAVIVVGAGIAGPILAIFLKLRGYEPVIFERLDGVEQAGLSMILQPNGLRVLSQIPGFVSTIPGKSIERMLQYSTLPEDLGVLGESDIPNRLPSCYGFGMLAVERVAFHRVIVDAAISHGIEVNWGHQLTSLEQSDDSVRAIFENGKSATGTFVVGCDGLHSGTRIALFGKEKADFTGLCQAGGLSPTPDVLKAHATVANYYGNAAHMIAYPISDTHTSWAVTTREKELKETWGTVSAETAEDFINNSAASHWDNGPRQMLKTTNKLVKYGLYDRPELKTWHKGRVVLLGDAAHPTSPHLGQGANQAFEDIQKLTSLLDEYNPNRTSLSTSVLATIFEAYEKSAHPPLCNPSERNAIYRDIMKDDESVAKVYAVTYGDVAKEKL</sequence>
<feature type="domain" description="Protein kinase" evidence="13">
    <location>
        <begin position="162"/>
        <end position="420"/>
    </location>
</feature>
<evidence type="ECO:0000256" key="4">
    <source>
        <dbReference type="ARBA" id="ARBA00022777"/>
    </source>
</evidence>
<dbReference type="GO" id="GO:0004708">
    <property type="term" value="F:MAP kinase kinase activity"/>
    <property type="evidence" value="ECO:0007669"/>
    <property type="project" value="UniProtKB-EC"/>
</dbReference>
<evidence type="ECO:0000256" key="8">
    <source>
        <dbReference type="ARBA" id="ARBA00038035"/>
    </source>
</evidence>